<dbReference type="AlphaFoldDB" id="A0ABD5QL86"/>
<accession>A0ABD5QL86</accession>
<evidence type="ECO:0000313" key="3">
    <source>
        <dbReference type="Proteomes" id="UP001595925"/>
    </source>
</evidence>
<comment type="caution">
    <text evidence="2">The sequence shown here is derived from an EMBL/GenBank/DDBJ whole genome shotgun (WGS) entry which is preliminary data.</text>
</comment>
<proteinExistence type="predicted"/>
<name>A0ABD5QL86_9EURY</name>
<feature type="region of interest" description="Disordered" evidence="1">
    <location>
        <begin position="98"/>
        <end position="118"/>
    </location>
</feature>
<protein>
    <submittedName>
        <fullName evidence="2">ArsR family transcriptional regulator</fullName>
    </submittedName>
</protein>
<dbReference type="EMBL" id="JBHSJG010000078">
    <property type="protein sequence ID" value="MFC4990561.1"/>
    <property type="molecule type" value="Genomic_DNA"/>
</dbReference>
<dbReference type="InterPro" id="IPR036390">
    <property type="entry name" value="WH_DNA-bd_sf"/>
</dbReference>
<dbReference type="SUPFAM" id="SSF46785">
    <property type="entry name" value="Winged helix' DNA-binding domain"/>
    <property type="match status" value="1"/>
</dbReference>
<dbReference type="RefSeq" id="WP_380684187.1">
    <property type="nucleotide sequence ID" value="NZ_JBHSJG010000078.1"/>
</dbReference>
<evidence type="ECO:0000256" key="1">
    <source>
        <dbReference type="SAM" id="MobiDB-lite"/>
    </source>
</evidence>
<evidence type="ECO:0000313" key="2">
    <source>
        <dbReference type="EMBL" id="MFC4990561.1"/>
    </source>
</evidence>
<reference evidence="2 3" key="1">
    <citation type="journal article" date="2019" name="Int. J. Syst. Evol. Microbiol.">
        <title>The Global Catalogue of Microorganisms (GCM) 10K type strain sequencing project: providing services to taxonomists for standard genome sequencing and annotation.</title>
        <authorList>
            <consortium name="The Broad Institute Genomics Platform"/>
            <consortium name="The Broad Institute Genome Sequencing Center for Infectious Disease"/>
            <person name="Wu L."/>
            <person name="Ma J."/>
        </authorList>
    </citation>
    <scope>NUCLEOTIDE SEQUENCE [LARGE SCALE GENOMIC DNA]</scope>
    <source>
        <strain evidence="2 3">CGMCC 1.15824</strain>
    </source>
</reference>
<gene>
    <name evidence="2" type="ORF">ACFPFO_23000</name>
</gene>
<dbReference type="Proteomes" id="UP001595925">
    <property type="component" value="Unassembled WGS sequence"/>
</dbReference>
<sequence length="131" mass="14851">MKRFKTLDRVFQRMSNERDDRGQFVEQVTLEDVLGELRRVDEPMTGTELGDRFEISNRAALNKLNRLHDRGDVRRKEVGGRSVVWWLPDDESAVTGIDPDDGFWNAQPGSSAKPTDAAKADEYLADALADE</sequence>
<keyword evidence="3" id="KW-1185">Reference proteome</keyword>
<organism evidence="2 3">
    <name type="scientific">Saliphagus infecundisoli</name>
    <dbReference type="NCBI Taxonomy" id="1849069"/>
    <lineage>
        <taxon>Archaea</taxon>
        <taxon>Methanobacteriati</taxon>
        <taxon>Methanobacteriota</taxon>
        <taxon>Stenosarchaea group</taxon>
        <taxon>Halobacteria</taxon>
        <taxon>Halobacteriales</taxon>
        <taxon>Natrialbaceae</taxon>
        <taxon>Saliphagus</taxon>
    </lineage>
</organism>